<reference evidence="2" key="1">
    <citation type="submission" date="2019-12" db="EMBL/GenBank/DDBJ databases">
        <authorList>
            <person name="Cremers G."/>
        </authorList>
    </citation>
    <scope>NUCLEOTIDE SEQUENCE</scope>
    <source>
        <strain evidence="2">Mbul1</strain>
    </source>
</reference>
<protein>
    <submittedName>
        <fullName evidence="2">Uncharacterized protein</fullName>
    </submittedName>
</protein>
<evidence type="ECO:0000256" key="1">
    <source>
        <dbReference type="SAM" id="SignalP"/>
    </source>
</evidence>
<name>A0A679JFG5_9HYPH</name>
<evidence type="ECO:0000313" key="2">
    <source>
        <dbReference type="EMBL" id="CAA2106354.1"/>
    </source>
</evidence>
<feature type="chain" id="PRO_5025655875" evidence="1">
    <location>
        <begin position="21"/>
        <end position="115"/>
    </location>
</feature>
<dbReference type="AlphaFoldDB" id="A0A679JFG5"/>
<accession>A0A679JFG5</accession>
<keyword evidence="1" id="KW-0732">Signal</keyword>
<dbReference type="EMBL" id="LR743504">
    <property type="protein sequence ID" value="CAA2106354.1"/>
    <property type="molecule type" value="Genomic_DNA"/>
</dbReference>
<proteinExistence type="predicted"/>
<organism evidence="2">
    <name type="scientific">Methylobacterium bullatum</name>
    <dbReference type="NCBI Taxonomy" id="570505"/>
    <lineage>
        <taxon>Bacteria</taxon>
        <taxon>Pseudomonadati</taxon>
        <taxon>Pseudomonadota</taxon>
        <taxon>Alphaproteobacteria</taxon>
        <taxon>Hyphomicrobiales</taxon>
        <taxon>Methylobacteriaceae</taxon>
        <taxon>Methylobacterium</taxon>
    </lineage>
</organism>
<gene>
    <name evidence="2" type="ORF">MBUL_03634</name>
</gene>
<sequence length="115" mass="12938">MRLILGLFASLGILSSPCGAQPGQNQPSVTARQREAVSEERAAEVRDAIAEARKRQDKIDRENTDLWLRWTYAVCIGCGPMPRTFRPVRTHPLRVLSGVPAALDDERDRRKSRRA</sequence>
<feature type="signal peptide" evidence="1">
    <location>
        <begin position="1"/>
        <end position="20"/>
    </location>
</feature>